<evidence type="ECO:0000256" key="11">
    <source>
        <dbReference type="ARBA" id="ARBA00023237"/>
    </source>
</evidence>
<dbReference type="Proteomes" id="UP001240697">
    <property type="component" value="Chromosome"/>
</dbReference>
<keyword evidence="8 13" id="KW-0798">TonB box</keyword>
<keyword evidence="4 12" id="KW-1134">Transmembrane beta strand</keyword>
<dbReference type="Gene3D" id="2.40.170.20">
    <property type="entry name" value="TonB-dependent receptor, beta-barrel domain"/>
    <property type="match status" value="1"/>
</dbReference>
<organism evidence="17 18">
    <name type="scientific">Comamonas resistens</name>
    <dbReference type="NCBI Taxonomy" id="3046670"/>
    <lineage>
        <taxon>Bacteria</taxon>
        <taxon>Pseudomonadati</taxon>
        <taxon>Pseudomonadota</taxon>
        <taxon>Betaproteobacteria</taxon>
        <taxon>Burkholderiales</taxon>
        <taxon>Comamonadaceae</taxon>
        <taxon>Comamonas</taxon>
    </lineage>
</organism>
<evidence type="ECO:0000259" key="15">
    <source>
        <dbReference type="Pfam" id="PF00593"/>
    </source>
</evidence>
<dbReference type="PANTHER" id="PTHR30069">
    <property type="entry name" value="TONB-DEPENDENT OUTER MEMBRANE RECEPTOR"/>
    <property type="match status" value="1"/>
</dbReference>
<dbReference type="InterPro" id="IPR039426">
    <property type="entry name" value="TonB-dep_rcpt-like"/>
</dbReference>
<dbReference type="InterPro" id="IPR036942">
    <property type="entry name" value="Beta-barrel_TonB_sf"/>
</dbReference>
<dbReference type="Gene3D" id="2.170.130.10">
    <property type="entry name" value="TonB-dependent receptor, plug domain"/>
    <property type="match status" value="1"/>
</dbReference>
<feature type="chain" id="PRO_5047077321" evidence="14">
    <location>
        <begin position="16"/>
        <end position="639"/>
    </location>
</feature>
<evidence type="ECO:0000256" key="5">
    <source>
        <dbReference type="ARBA" id="ARBA00022692"/>
    </source>
</evidence>
<comment type="similarity">
    <text evidence="2 12 13">Belongs to the TonB-dependent receptor family.</text>
</comment>
<evidence type="ECO:0000256" key="1">
    <source>
        <dbReference type="ARBA" id="ARBA00004571"/>
    </source>
</evidence>
<keyword evidence="10 17" id="KW-0675">Receptor</keyword>
<dbReference type="Pfam" id="PF00593">
    <property type="entry name" value="TonB_dep_Rec_b-barrel"/>
    <property type="match status" value="1"/>
</dbReference>
<protein>
    <submittedName>
        <fullName evidence="17">TonB-dependent receptor</fullName>
    </submittedName>
</protein>
<proteinExistence type="inferred from homology"/>
<evidence type="ECO:0000256" key="10">
    <source>
        <dbReference type="ARBA" id="ARBA00023170"/>
    </source>
</evidence>
<dbReference type="InterPro" id="IPR037066">
    <property type="entry name" value="Plug_dom_sf"/>
</dbReference>
<evidence type="ECO:0000256" key="9">
    <source>
        <dbReference type="ARBA" id="ARBA00023136"/>
    </source>
</evidence>
<evidence type="ECO:0000259" key="16">
    <source>
        <dbReference type="Pfam" id="PF07715"/>
    </source>
</evidence>
<comment type="subcellular location">
    <subcellularLocation>
        <location evidence="1 12">Cell outer membrane</location>
        <topology evidence="1 12">Multi-pass membrane protein</topology>
    </subcellularLocation>
</comment>
<evidence type="ECO:0000256" key="8">
    <source>
        <dbReference type="ARBA" id="ARBA00023077"/>
    </source>
</evidence>
<keyword evidence="5 12" id="KW-0812">Transmembrane</keyword>
<dbReference type="CDD" id="cd01347">
    <property type="entry name" value="ligand_gated_channel"/>
    <property type="match status" value="1"/>
</dbReference>
<keyword evidence="7" id="KW-0406">Ion transport</keyword>
<feature type="domain" description="TonB-dependent receptor-like beta-barrel" evidence="15">
    <location>
        <begin position="212"/>
        <end position="606"/>
    </location>
</feature>
<dbReference type="Pfam" id="PF07715">
    <property type="entry name" value="Plug"/>
    <property type="match status" value="1"/>
</dbReference>
<sequence>MSSQYLPLCASSAQAASGACARTAFAIRPTILATVLLAGGVQAQQLALADTATLRETVVTANRVEQPLSDLVADMSIVDRETIEAAGAAGVADVLSRLPGVQMVRNGGLGSNSSVYLRGADNRFTAVYIDGVRVDSQSTGGASWQDIPLEAIDRIEVLRGPAAAVYGSDAIGGVVQIFTKKGEGKAKPYVGLGWGSRGTVKAQVGVSGGQAGWDYNLGVSHASSNGFNSKTSADANPDADGYRSNAFNGRIGYQINPNQRVEATALTSYMNAGYDVSAADDRSIYKMSAVGLNWLAKWSDVYSTRLQYTQSRDFYQTKPSVYETDTRLHSYLFQNEWKLGTQTVTAALERREDKLVNNGLDIGSRSRSQNALALGYGLHEGKHTLQLNARHDRDSEFGGHTTGSAAYGYEFMPNWRATASAGTAFRAPTLYQRFSQYGDASLKPEKGRNVELGLKWGKGSDSFSATVYRNNLSNLINYVGKTGACPGNTGPYGGCYANVANARYEGITLAATTRLGVVNLQGSVDFQNPRDTDKDLQLARRSKRYLNLSADTMLAGWKLGAEMQAASKRFDDAANTRVLGGYTLWHLTAQKQLTPQWSLIARINNLTNKSYALAYDTMTKGNYATEGRSGYIGVKWEGN</sequence>
<evidence type="ECO:0000256" key="14">
    <source>
        <dbReference type="SAM" id="SignalP"/>
    </source>
</evidence>
<dbReference type="RefSeq" id="WP_283488442.1">
    <property type="nucleotide sequence ID" value="NZ_CP125947.1"/>
</dbReference>
<dbReference type="InterPro" id="IPR012910">
    <property type="entry name" value="Plug_dom"/>
</dbReference>
<accession>A0ABY8SWI4</accession>
<keyword evidence="3 12" id="KW-0813">Transport</keyword>
<evidence type="ECO:0000256" key="3">
    <source>
        <dbReference type="ARBA" id="ARBA00022448"/>
    </source>
</evidence>
<keyword evidence="9 12" id="KW-0472">Membrane</keyword>
<evidence type="ECO:0000256" key="6">
    <source>
        <dbReference type="ARBA" id="ARBA00022729"/>
    </source>
</evidence>
<dbReference type="SUPFAM" id="SSF56935">
    <property type="entry name" value="Porins"/>
    <property type="match status" value="1"/>
</dbReference>
<dbReference type="EMBL" id="CP125947">
    <property type="protein sequence ID" value="WHS67409.1"/>
    <property type="molecule type" value="Genomic_DNA"/>
</dbReference>
<dbReference type="InterPro" id="IPR000531">
    <property type="entry name" value="Beta-barrel_TonB"/>
</dbReference>
<feature type="signal peptide" evidence="14">
    <location>
        <begin position="1"/>
        <end position="15"/>
    </location>
</feature>
<evidence type="ECO:0000256" key="7">
    <source>
        <dbReference type="ARBA" id="ARBA00023065"/>
    </source>
</evidence>
<dbReference type="PANTHER" id="PTHR30069:SF53">
    <property type="entry name" value="COLICIN I RECEPTOR-RELATED"/>
    <property type="match status" value="1"/>
</dbReference>
<evidence type="ECO:0000313" key="18">
    <source>
        <dbReference type="Proteomes" id="UP001240697"/>
    </source>
</evidence>
<evidence type="ECO:0000313" key="17">
    <source>
        <dbReference type="EMBL" id="WHS67409.1"/>
    </source>
</evidence>
<reference evidence="17 18" key="1">
    <citation type="submission" date="2023-05" db="EMBL/GenBank/DDBJ databases">
        <authorList>
            <person name="Yin Y."/>
            <person name="Lu Z."/>
        </authorList>
    </citation>
    <scope>NUCLEOTIDE SEQUENCE [LARGE SCALE GENOMIC DNA]</scope>
    <source>
        <strain evidence="17 18">ZM22</strain>
    </source>
</reference>
<dbReference type="PROSITE" id="PS52016">
    <property type="entry name" value="TONB_DEPENDENT_REC_3"/>
    <property type="match status" value="1"/>
</dbReference>
<evidence type="ECO:0000256" key="4">
    <source>
        <dbReference type="ARBA" id="ARBA00022452"/>
    </source>
</evidence>
<keyword evidence="18" id="KW-1185">Reference proteome</keyword>
<evidence type="ECO:0000256" key="13">
    <source>
        <dbReference type="RuleBase" id="RU003357"/>
    </source>
</evidence>
<keyword evidence="11 12" id="KW-0998">Cell outer membrane</keyword>
<keyword evidence="6 14" id="KW-0732">Signal</keyword>
<feature type="domain" description="TonB-dependent receptor plug" evidence="16">
    <location>
        <begin position="69"/>
        <end position="174"/>
    </location>
</feature>
<evidence type="ECO:0000256" key="2">
    <source>
        <dbReference type="ARBA" id="ARBA00009810"/>
    </source>
</evidence>
<gene>
    <name evidence="17" type="ORF">QMY55_09970</name>
</gene>
<name>A0ABY8SWI4_9BURK</name>
<evidence type="ECO:0000256" key="12">
    <source>
        <dbReference type="PROSITE-ProRule" id="PRU01360"/>
    </source>
</evidence>